<dbReference type="AlphaFoldDB" id="A0A1A8XM30"/>
<keyword evidence="4" id="KW-1185">Reference proteome</keyword>
<dbReference type="Pfam" id="PF13676">
    <property type="entry name" value="TIR_2"/>
    <property type="match status" value="1"/>
</dbReference>
<dbReference type="GO" id="GO:0007165">
    <property type="term" value="P:signal transduction"/>
    <property type="evidence" value="ECO:0007669"/>
    <property type="project" value="InterPro"/>
</dbReference>
<gene>
    <name evidence="3" type="ORF">ACCAA_310001</name>
</gene>
<dbReference type="InterPro" id="IPR035897">
    <property type="entry name" value="Toll_tir_struct_dom_sf"/>
</dbReference>
<dbReference type="STRING" id="1860102.ACCAA_310001"/>
<dbReference type="Gene3D" id="3.40.50.10140">
    <property type="entry name" value="Toll/interleukin-1 receptor homology (TIR) domain"/>
    <property type="match status" value="1"/>
</dbReference>
<evidence type="ECO:0000259" key="2">
    <source>
        <dbReference type="Pfam" id="PF13676"/>
    </source>
</evidence>
<dbReference type="InterPro" id="IPR000157">
    <property type="entry name" value="TIR_dom"/>
</dbReference>
<feature type="compositionally biased region" description="Basic residues" evidence="1">
    <location>
        <begin position="325"/>
        <end position="348"/>
    </location>
</feature>
<protein>
    <recommendedName>
        <fullName evidence="2">TIR domain-containing protein</fullName>
    </recommendedName>
</protein>
<evidence type="ECO:0000256" key="1">
    <source>
        <dbReference type="SAM" id="MobiDB-lite"/>
    </source>
</evidence>
<dbReference type="InterPro" id="IPR011006">
    <property type="entry name" value="CheY-like_superfamily"/>
</dbReference>
<dbReference type="EMBL" id="FLQX01000107">
    <property type="protein sequence ID" value="SBT06229.1"/>
    <property type="molecule type" value="Genomic_DNA"/>
</dbReference>
<feature type="region of interest" description="Disordered" evidence="1">
    <location>
        <begin position="319"/>
        <end position="348"/>
    </location>
</feature>
<dbReference type="Proteomes" id="UP000199169">
    <property type="component" value="Unassembled WGS sequence"/>
</dbReference>
<reference evidence="3 4" key="1">
    <citation type="submission" date="2016-06" db="EMBL/GenBank/DDBJ databases">
        <authorList>
            <person name="Kjaerup R.B."/>
            <person name="Dalgaard T.S."/>
            <person name="Juul-Madsen H.R."/>
        </authorList>
    </citation>
    <scope>NUCLEOTIDE SEQUENCE [LARGE SCALE GENOMIC DNA]</scope>
    <source>
        <strain evidence="3">3</strain>
    </source>
</reference>
<feature type="domain" description="TIR" evidence="2">
    <location>
        <begin position="4"/>
        <end position="106"/>
    </location>
</feature>
<dbReference type="SUPFAM" id="SSF52200">
    <property type="entry name" value="Toll/Interleukin receptor TIR domain"/>
    <property type="match status" value="1"/>
</dbReference>
<accession>A0A1A8XM30</accession>
<dbReference type="Gene3D" id="3.40.50.2300">
    <property type="match status" value="1"/>
</dbReference>
<evidence type="ECO:0000313" key="4">
    <source>
        <dbReference type="Proteomes" id="UP000199169"/>
    </source>
</evidence>
<name>A0A1A8XM30_9PROT</name>
<evidence type="ECO:0000313" key="3">
    <source>
        <dbReference type="EMBL" id="SBT06229.1"/>
    </source>
</evidence>
<sequence>MTAFISHSFENKPEFENVTDALDLRAVPYWNPAAIRPGGSLREQLRAAVERCDLCIFIATRKSIDSSWCGAELGAFWGAGKPIVVYVAEPSLSDGELPQIVQGDVWERRIAKIADRAKEIIAQGSTVGASIDRNRNSSVAQLTVEQLEKMIVGAVSLAAATSKDKAAPSNFDEVGTAVRGAARKVLAGFQASEAASRELVDLWHNKILWVDDRPENNAFERQAFEAMGLEFTLALSTHEALHVLATRKFAAIISDMGRKEGPREGYALLEAVRAVDQATPFFIYAGSRAAQHQREAALRGAQGTTNIADELVEMVTRALPTGTRRSSRPPRRRLNSNVSLHKKNHGRS</sequence>
<dbReference type="SUPFAM" id="SSF52172">
    <property type="entry name" value="CheY-like"/>
    <property type="match status" value="1"/>
</dbReference>
<dbReference type="RefSeq" id="WP_186407035.1">
    <property type="nucleotide sequence ID" value="NZ_FLQX01000107.1"/>
</dbReference>
<organism evidence="3 4">
    <name type="scientific">Candidatus Accumulibacter aalborgensis</name>
    <dbReference type="NCBI Taxonomy" id="1860102"/>
    <lineage>
        <taxon>Bacteria</taxon>
        <taxon>Pseudomonadati</taxon>
        <taxon>Pseudomonadota</taxon>
        <taxon>Betaproteobacteria</taxon>
        <taxon>Candidatus Accumulibacter</taxon>
    </lineage>
</organism>
<proteinExistence type="predicted"/>